<dbReference type="GO" id="GO:0016758">
    <property type="term" value="F:hexosyltransferase activity"/>
    <property type="evidence" value="ECO:0007669"/>
    <property type="project" value="UniProtKB-ARBA"/>
</dbReference>
<name>A0A2N7UCG4_9GAMM</name>
<proteinExistence type="predicted"/>
<protein>
    <recommendedName>
        <fullName evidence="1">Glycosyltransferase 2-like domain-containing protein</fullName>
    </recommendedName>
</protein>
<dbReference type="AlphaFoldDB" id="A0A2N7UCG4"/>
<feature type="domain" description="Glycosyltransferase 2-like" evidence="1">
    <location>
        <begin position="244"/>
        <end position="363"/>
    </location>
</feature>
<dbReference type="RefSeq" id="WP_102589201.1">
    <property type="nucleotide sequence ID" value="NZ_BNAE01000001.1"/>
</dbReference>
<accession>A0A2N7UCG4</accession>
<organism evidence="2 3">
    <name type="scientific">Halomonas urumqiensis</name>
    <dbReference type="NCBI Taxonomy" id="1684789"/>
    <lineage>
        <taxon>Bacteria</taxon>
        <taxon>Pseudomonadati</taxon>
        <taxon>Pseudomonadota</taxon>
        <taxon>Gammaproteobacteria</taxon>
        <taxon>Oceanospirillales</taxon>
        <taxon>Halomonadaceae</taxon>
        <taxon>Halomonas</taxon>
    </lineage>
</organism>
<evidence type="ECO:0000313" key="2">
    <source>
        <dbReference type="EMBL" id="PMR78136.1"/>
    </source>
</evidence>
<keyword evidence="3" id="KW-1185">Reference proteome</keyword>
<dbReference type="CDD" id="cd00761">
    <property type="entry name" value="Glyco_tranf_GTA_type"/>
    <property type="match status" value="1"/>
</dbReference>
<reference evidence="2 3" key="1">
    <citation type="submission" date="2018-01" db="EMBL/GenBank/DDBJ databases">
        <title>Halomonas endophytica sp. nov., isolated from storage liquid in the stems of Populus euphratica.</title>
        <authorList>
            <person name="Chen C."/>
        </authorList>
    </citation>
    <scope>NUCLEOTIDE SEQUENCE [LARGE SCALE GENOMIC DNA]</scope>
    <source>
        <strain evidence="2 3">BZ-SZ-XJ27</strain>
    </source>
</reference>
<gene>
    <name evidence="2" type="ORF">C1H70_15280</name>
</gene>
<dbReference type="InterPro" id="IPR029044">
    <property type="entry name" value="Nucleotide-diphossugar_trans"/>
</dbReference>
<dbReference type="EMBL" id="PNRG01000033">
    <property type="protein sequence ID" value="PMR78136.1"/>
    <property type="molecule type" value="Genomic_DNA"/>
</dbReference>
<sequence>MISQLPSFLRLGPRKQTLSDTPEPGWFDAEWYLSQYPDVVASGMGAWRHFYMHGRHEGRMPCLAHAKLWGRGELPAAVLAELKASLRTRPSLQANYAAWLLGRWHAVHHEWREVWRYMRHYSTTLRDGTPLFMHRMPVMLAVEAMRMRRQHLRAGRMLGKWEKREGASTESELARANLLHPMYERRKGAKGRWLAQVNRPYVLSGLAPLVFRNELPEERPPSMDALYADIPPGSAQPAPHETVSVIVPAYNASTGLKAAVESVLRQTWPALEVLIVDDASTDDTRAVAQALSLGDERVRVIEQPSNQGAYAARNAGLRESRGDMLTVHDSDDWSHPQKIEQQVLALRAAPHKVACISHWIRASSELTFGSWQTPSGWAGWCHRNTSSLMFRRSVFEQLGYWDRVNCSADTEYFHRIMTAFGRDAVLEVAPGVPLALGRISATSLTQASDTSIFSIFSGMRQQYDQAFNAWHAQAGEASALYLPEHPQARPFPAPQGMLR</sequence>
<evidence type="ECO:0000259" key="1">
    <source>
        <dbReference type="Pfam" id="PF00535"/>
    </source>
</evidence>
<dbReference type="Proteomes" id="UP000235547">
    <property type="component" value="Unassembled WGS sequence"/>
</dbReference>
<dbReference type="InterPro" id="IPR001173">
    <property type="entry name" value="Glyco_trans_2-like"/>
</dbReference>
<dbReference type="PANTHER" id="PTHR22916">
    <property type="entry name" value="GLYCOSYLTRANSFERASE"/>
    <property type="match status" value="1"/>
</dbReference>
<dbReference type="Gene3D" id="3.90.550.10">
    <property type="entry name" value="Spore Coat Polysaccharide Biosynthesis Protein SpsA, Chain A"/>
    <property type="match status" value="1"/>
</dbReference>
<evidence type="ECO:0000313" key="3">
    <source>
        <dbReference type="Proteomes" id="UP000235547"/>
    </source>
</evidence>
<dbReference type="OrthoDB" id="433681at2"/>
<dbReference type="PANTHER" id="PTHR22916:SF3">
    <property type="entry name" value="UDP-GLCNAC:BETAGAL BETA-1,3-N-ACETYLGLUCOSAMINYLTRANSFERASE-LIKE PROTEIN 1"/>
    <property type="match status" value="1"/>
</dbReference>
<dbReference type="SUPFAM" id="SSF53448">
    <property type="entry name" value="Nucleotide-diphospho-sugar transferases"/>
    <property type="match status" value="1"/>
</dbReference>
<dbReference type="Pfam" id="PF00535">
    <property type="entry name" value="Glycos_transf_2"/>
    <property type="match status" value="1"/>
</dbReference>
<comment type="caution">
    <text evidence="2">The sequence shown here is derived from an EMBL/GenBank/DDBJ whole genome shotgun (WGS) entry which is preliminary data.</text>
</comment>